<keyword evidence="4" id="KW-1185">Reference proteome</keyword>
<feature type="region of interest" description="Disordered" evidence="2">
    <location>
        <begin position="1239"/>
        <end position="1266"/>
    </location>
</feature>
<dbReference type="CDD" id="cd01644">
    <property type="entry name" value="RT_pepA17"/>
    <property type="match status" value="1"/>
</dbReference>
<feature type="region of interest" description="Disordered" evidence="2">
    <location>
        <begin position="113"/>
        <end position="138"/>
    </location>
</feature>
<organism evidence="3 4">
    <name type="scientific">Labeo rohita</name>
    <name type="common">Indian major carp</name>
    <name type="synonym">Cyprinus rohita</name>
    <dbReference type="NCBI Taxonomy" id="84645"/>
    <lineage>
        <taxon>Eukaryota</taxon>
        <taxon>Metazoa</taxon>
        <taxon>Chordata</taxon>
        <taxon>Craniata</taxon>
        <taxon>Vertebrata</taxon>
        <taxon>Euteleostomi</taxon>
        <taxon>Actinopterygii</taxon>
        <taxon>Neopterygii</taxon>
        <taxon>Teleostei</taxon>
        <taxon>Ostariophysi</taxon>
        <taxon>Cypriniformes</taxon>
        <taxon>Cyprinidae</taxon>
        <taxon>Labeoninae</taxon>
        <taxon>Labeonini</taxon>
        <taxon>Labeo</taxon>
    </lineage>
</organism>
<reference evidence="3 4" key="1">
    <citation type="submission" date="2022-01" db="EMBL/GenBank/DDBJ databases">
        <title>A high-quality chromosome-level genome assembly of rohu carp, Labeo rohita.</title>
        <authorList>
            <person name="Arick M.A. II"/>
            <person name="Hsu C.-Y."/>
            <person name="Magbanua Z."/>
            <person name="Pechanova O."/>
            <person name="Grover C."/>
            <person name="Miller E."/>
            <person name="Thrash A."/>
            <person name="Ezzel L."/>
            <person name="Alam S."/>
            <person name="Benzie J."/>
            <person name="Hamilton M."/>
            <person name="Karsi A."/>
            <person name="Lawrence M.L."/>
            <person name="Peterson D.G."/>
        </authorList>
    </citation>
    <scope>NUCLEOTIDE SEQUENCE [LARGE SCALE GENOMIC DNA]</scope>
    <source>
        <strain evidence="4">BAU-BD-2019</strain>
        <tissue evidence="3">Blood</tissue>
    </source>
</reference>
<dbReference type="EMBL" id="JACTAM010002421">
    <property type="protein sequence ID" value="KAI2644839.1"/>
    <property type="molecule type" value="Genomic_DNA"/>
</dbReference>
<sequence length="1330" mass="149819">MYTNIYMKGLQAIGLASTSKSKLLLRVADSRGATPNRGRFKLVVSEWKSQRYRHTESAMAYLFYALEIASRVFGLLCYSSAQHDVSSTLRVYIFAGFMAPNVSQIGDGINPEDSVSNVTSKRSGKSVGSKSSTTSSVRIKAQADRAALLARIAALKEKHALEEQEQQIRRKLEQQELDTKLAESAARLSVLEASDNLCRNNAFDAMNSYPEKETQGSAPPHKLDPMASEFNCAPQSKPQQTQEWTSSTTPPISTGVLHQVSQQPTTRPKEWSGLNRQTTQLAPDIYQQSPQLNVPNMNQRRTGGPSSGVQRQNDMTSLVQQQRLLSLPARDIPLFDGDPLQYVSFMRAFEQGVEEKASKSDCLYYLEQFTRGQPRELVRSCLYMTPELGYDKAKQLVQEHFGCKYKIAVAYIEKALSWAPIKNEDVNALQTYSLFLRGCCNVMEELQYMHELDMPSNIRAIVLKLPFKLREQWRTAAHDLLETTGNRALVKDLVKVIERHVQILSDPLYGNISDSPSGTTGQRAVNRPRLHPEQRTKGKSFATTIAPVKVECNTGLRTVSLRHTSASVSSCAYCSQSHPLEHCQQFKCKKHRDKINFLKEKHLCFGCLSTSHMSRDCEKRLICKTCSQSHPTVLHINKSDTASTHKEHAAKVTVSTSTQFDKDTTSNSFASSAETCGHTGAGKDQCLLSILPVQVKSIKSDQVILTYAFLDPGSSATFCSEQLMQKLHLTGKRTQFLLCTMGQERVVPAYSLTGLEVSGINGNVFHELPQTLTQKKMPVNTDNIVTAETLVKWPYLAGLTSPKIEANVDLLIGSNAPRLLEPWEVINSRGNGPYAIRTVLGWVINGLVHGEDSCLNAECRSAAVNRISVCKLEEMLNNQYNHDFNERVTEEKGLSREDRKFMDIVERSVTLKDNHYQLKLPFKKDVCLPNNFSVAKQRLTSLKRKFLQNEHFFKEYSNSVNEMLLKGYAEKVPTQQLSGISGKVWYIPHHGVYHPRKKSLRVVFDCSASFKGTSLNEQLLQGPNFNNTLIGVLLRFRQESVAFMGDVQAMYHQVKVPEEDRDFLRFLWWPEGDLTKDVSEFRMTVHLFGAVSSPSCAIFALRKTADDNQAEFPAEITQIVKENFYVDDCLKSVESEKEAVLMIKHLTMLCQKGGFTLTKWVSNSCSVLQAMPQEHRAKSVKELDMDRDELPMERALGLQWCIQEDTFTFKMVACQRSCTRRGMLSTLLLLKTSGSDVIKQKSNSSHAHQSRENQSDHSFSKTTTVKRGRERLMLKSDTLMLDNKLFPLYQETFTSLTFTNEHNSEQLCCDDDDDDEEHCEGSLLMTGTGR</sequence>
<evidence type="ECO:0000256" key="2">
    <source>
        <dbReference type="SAM" id="MobiDB-lite"/>
    </source>
</evidence>
<feature type="compositionally biased region" description="Low complexity" evidence="2">
    <location>
        <begin position="118"/>
        <end position="138"/>
    </location>
</feature>
<proteinExistence type="predicted"/>
<name>A0ABQ8L325_LABRO</name>
<evidence type="ECO:0000256" key="1">
    <source>
        <dbReference type="SAM" id="Coils"/>
    </source>
</evidence>
<feature type="compositionally biased region" description="Basic and acidic residues" evidence="2">
    <location>
        <begin position="1249"/>
        <end position="1259"/>
    </location>
</feature>
<feature type="coiled-coil region" evidence="1">
    <location>
        <begin position="138"/>
        <end position="178"/>
    </location>
</feature>
<dbReference type="PANTHER" id="PTHR47331:SF3">
    <property type="match status" value="1"/>
</dbReference>
<dbReference type="Proteomes" id="UP000830375">
    <property type="component" value="Unassembled WGS sequence"/>
</dbReference>
<feature type="region of interest" description="Disordered" evidence="2">
    <location>
        <begin position="513"/>
        <end position="538"/>
    </location>
</feature>
<evidence type="ECO:0000313" key="3">
    <source>
        <dbReference type="EMBL" id="KAI2644839.1"/>
    </source>
</evidence>
<feature type="region of interest" description="Disordered" evidence="2">
    <location>
        <begin position="209"/>
        <end position="272"/>
    </location>
</feature>
<dbReference type="PANTHER" id="PTHR47331">
    <property type="entry name" value="PHD-TYPE DOMAIN-CONTAINING PROTEIN"/>
    <property type="match status" value="1"/>
</dbReference>
<feature type="compositionally biased region" description="Polar residues" evidence="2">
    <location>
        <begin position="233"/>
        <end position="252"/>
    </location>
</feature>
<dbReference type="InterPro" id="IPR005312">
    <property type="entry name" value="DUF1759"/>
</dbReference>
<evidence type="ECO:0000313" key="4">
    <source>
        <dbReference type="Proteomes" id="UP000830375"/>
    </source>
</evidence>
<accession>A0ABQ8L325</accession>
<keyword evidence="1" id="KW-0175">Coiled coil</keyword>
<feature type="compositionally biased region" description="Polar residues" evidence="2">
    <location>
        <begin position="513"/>
        <end position="523"/>
    </location>
</feature>
<dbReference type="InterPro" id="IPR043502">
    <property type="entry name" value="DNA/RNA_pol_sf"/>
</dbReference>
<comment type="caution">
    <text evidence="3">The sequence shown here is derived from an EMBL/GenBank/DDBJ whole genome shotgun (WGS) entry which is preliminary data.</text>
</comment>
<gene>
    <name evidence="3" type="ORF">H4Q32_030037</name>
</gene>
<dbReference type="Pfam" id="PF03564">
    <property type="entry name" value="DUF1759"/>
    <property type="match status" value="1"/>
</dbReference>
<dbReference type="SUPFAM" id="SSF56672">
    <property type="entry name" value="DNA/RNA polymerases"/>
    <property type="match status" value="1"/>
</dbReference>
<protein>
    <submittedName>
        <fullName evidence="3">Uncharacterized protein</fullName>
    </submittedName>
</protein>